<dbReference type="FunFam" id="1.10.150.110:FF:000005">
    <property type="entry name" value="DNA polymerase POL4"/>
    <property type="match status" value="1"/>
</dbReference>
<dbReference type="FunFam" id="1.10.150.20:FF:000010">
    <property type="entry name" value="DNA polymerase lambda"/>
    <property type="match status" value="1"/>
</dbReference>
<evidence type="ECO:0000256" key="3">
    <source>
        <dbReference type="ARBA" id="ARBA00022679"/>
    </source>
</evidence>
<name>A0AAV9V9Y4_9PEZI</name>
<comment type="function">
    <text evidence="11">DNA polymerase that functions in several pathways of DNA repair. Involved in base excision repair (BER) responsible for repair of lesions that give rise to abasic (AP) sites in DNA. Also contributes to DNA double-strand break repair by non-homologous end joining and homologous recombination. Has both template-dependent and template-independent (terminal transferase) DNA polymerase activities. Has also a 5'-deoxyribose-5-phosphate lyase (dRP lyase) activity.</text>
</comment>
<evidence type="ECO:0000256" key="1">
    <source>
        <dbReference type="ARBA" id="ARBA00004123"/>
    </source>
</evidence>
<dbReference type="InterPro" id="IPR027421">
    <property type="entry name" value="DNA_pol_lamdba_lyase_dom_sf"/>
</dbReference>
<evidence type="ECO:0000256" key="11">
    <source>
        <dbReference type="RuleBase" id="RU366014"/>
    </source>
</evidence>
<keyword evidence="9 11" id="KW-0539">Nucleus</keyword>
<dbReference type="InterPro" id="IPR002008">
    <property type="entry name" value="DNA_pol_X_beta-like"/>
</dbReference>
<dbReference type="Pfam" id="PF14791">
    <property type="entry name" value="DNA_pol_B_thumb"/>
    <property type="match status" value="1"/>
</dbReference>
<comment type="similarity">
    <text evidence="2 11">Belongs to the DNA polymerase type-X family.</text>
</comment>
<dbReference type="Pfam" id="PF10391">
    <property type="entry name" value="DNA_pol_lambd_f"/>
    <property type="match status" value="1"/>
</dbReference>
<evidence type="ECO:0000313" key="15">
    <source>
        <dbReference type="Proteomes" id="UP001373714"/>
    </source>
</evidence>
<feature type="region of interest" description="Disordered" evidence="12">
    <location>
        <begin position="495"/>
        <end position="530"/>
    </location>
</feature>
<evidence type="ECO:0000256" key="12">
    <source>
        <dbReference type="SAM" id="MobiDB-lite"/>
    </source>
</evidence>
<dbReference type="Proteomes" id="UP001373714">
    <property type="component" value="Unassembled WGS sequence"/>
</dbReference>
<evidence type="ECO:0000256" key="9">
    <source>
        <dbReference type="ARBA" id="ARBA00023242"/>
    </source>
</evidence>
<dbReference type="EMBL" id="JAVHNS010000004">
    <property type="protein sequence ID" value="KAK6358217.1"/>
    <property type="molecule type" value="Genomic_DNA"/>
</dbReference>
<reference evidence="14 15" key="1">
    <citation type="submission" date="2019-10" db="EMBL/GenBank/DDBJ databases">
        <authorList>
            <person name="Palmer J.M."/>
        </authorList>
    </citation>
    <scope>NUCLEOTIDE SEQUENCE [LARGE SCALE GENOMIC DNA]</scope>
    <source>
        <strain evidence="14 15">TWF730</strain>
    </source>
</reference>
<keyword evidence="3 11" id="KW-0808">Transferase</keyword>
<comment type="catalytic activity">
    <reaction evidence="10 11">
        <text>DNA(n) + a 2'-deoxyribonucleoside 5'-triphosphate = DNA(n+1) + diphosphate</text>
        <dbReference type="Rhea" id="RHEA:22508"/>
        <dbReference type="Rhea" id="RHEA-COMP:17339"/>
        <dbReference type="Rhea" id="RHEA-COMP:17340"/>
        <dbReference type="ChEBI" id="CHEBI:33019"/>
        <dbReference type="ChEBI" id="CHEBI:61560"/>
        <dbReference type="ChEBI" id="CHEBI:173112"/>
        <dbReference type="EC" id="2.7.7.7"/>
    </reaction>
</comment>
<evidence type="ECO:0000256" key="2">
    <source>
        <dbReference type="ARBA" id="ARBA00008323"/>
    </source>
</evidence>
<proteinExistence type="inferred from homology"/>
<feature type="region of interest" description="Disordered" evidence="12">
    <location>
        <begin position="115"/>
        <end position="212"/>
    </location>
</feature>
<dbReference type="Gene3D" id="3.30.210.10">
    <property type="entry name" value="DNA polymerase, thumb domain"/>
    <property type="match status" value="1"/>
</dbReference>
<evidence type="ECO:0000259" key="13">
    <source>
        <dbReference type="SMART" id="SM00483"/>
    </source>
</evidence>
<accession>A0AAV9V9Y4</accession>
<dbReference type="AlphaFoldDB" id="A0AAV9V9Y4"/>
<comment type="caution">
    <text evidence="14">The sequence shown here is derived from an EMBL/GenBank/DDBJ whole genome shotgun (WGS) entry which is preliminary data.</text>
</comment>
<gene>
    <name evidence="14" type="ORF">TWF730_007568</name>
</gene>
<dbReference type="InterPro" id="IPR028207">
    <property type="entry name" value="DNA_pol_B_palm_palm"/>
</dbReference>
<comment type="subcellular location">
    <subcellularLocation>
        <location evidence="1 11">Nucleus</location>
    </subcellularLocation>
</comment>
<dbReference type="GO" id="GO:0006303">
    <property type="term" value="P:double-strand break repair via nonhomologous end joining"/>
    <property type="evidence" value="ECO:0007669"/>
    <property type="project" value="TreeGrafter"/>
</dbReference>
<dbReference type="InterPro" id="IPR002054">
    <property type="entry name" value="DNA-dir_DNA_pol_X"/>
</dbReference>
<dbReference type="InterPro" id="IPR043519">
    <property type="entry name" value="NT_sf"/>
</dbReference>
<protein>
    <recommendedName>
        <fullName evidence="11">DNA polymerase</fullName>
        <ecNumber evidence="11">2.7.7.7</ecNumber>
    </recommendedName>
</protein>
<dbReference type="SUPFAM" id="SSF81585">
    <property type="entry name" value="PsbU/PolX domain-like"/>
    <property type="match status" value="1"/>
</dbReference>
<dbReference type="Gene3D" id="1.10.150.20">
    <property type="entry name" value="5' to 3' exonuclease, C-terminal subdomain"/>
    <property type="match status" value="1"/>
</dbReference>
<evidence type="ECO:0000256" key="5">
    <source>
        <dbReference type="ARBA" id="ARBA00022723"/>
    </source>
</evidence>
<dbReference type="InterPro" id="IPR029398">
    <property type="entry name" value="PolB_thumb"/>
</dbReference>
<organism evidence="14 15">
    <name type="scientific">Orbilia blumenaviensis</name>
    <dbReference type="NCBI Taxonomy" id="1796055"/>
    <lineage>
        <taxon>Eukaryota</taxon>
        <taxon>Fungi</taxon>
        <taxon>Dikarya</taxon>
        <taxon>Ascomycota</taxon>
        <taxon>Pezizomycotina</taxon>
        <taxon>Orbiliomycetes</taxon>
        <taxon>Orbiliales</taxon>
        <taxon>Orbiliaceae</taxon>
        <taxon>Orbilia</taxon>
    </lineage>
</organism>
<keyword evidence="8 11" id="KW-0234">DNA repair</keyword>
<dbReference type="InterPro" id="IPR019843">
    <property type="entry name" value="DNA_pol-X_BS"/>
</dbReference>
<dbReference type="CDD" id="cd00141">
    <property type="entry name" value="NT_POLXc"/>
    <property type="match status" value="1"/>
</dbReference>
<dbReference type="GO" id="GO:0046872">
    <property type="term" value="F:metal ion binding"/>
    <property type="evidence" value="ECO:0007669"/>
    <property type="project" value="UniProtKB-UniRule"/>
</dbReference>
<evidence type="ECO:0000256" key="10">
    <source>
        <dbReference type="ARBA" id="ARBA00049244"/>
    </source>
</evidence>
<dbReference type="InterPro" id="IPR037160">
    <property type="entry name" value="DNA_Pol_thumb_sf"/>
</dbReference>
<evidence type="ECO:0000313" key="14">
    <source>
        <dbReference type="EMBL" id="KAK6358217.1"/>
    </source>
</evidence>
<dbReference type="GO" id="GO:0005634">
    <property type="term" value="C:nucleus"/>
    <property type="evidence" value="ECO:0007669"/>
    <property type="project" value="UniProtKB-SubCell"/>
</dbReference>
<dbReference type="PRINTS" id="PR00869">
    <property type="entry name" value="DNAPOLX"/>
</dbReference>
<dbReference type="GO" id="GO:0003677">
    <property type="term" value="F:DNA binding"/>
    <property type="evidence" value="ECO:0007669"/>
    <property type="project" value="UniProtKB-UniRule"/>
</dbReference>
<feature type="compositionally biased region" description="Basic and acidic residues" evidence="12">
    <location>
        <begin position="145"/>
        <end position="155"/>
    </location>
</feature>
<evidence type="ECO:0000256" key="6">
    <source>
        <dbReference type="ARBA" id="ARBA00022763"/>
    </source>
</evidence>
<keyword evidence="6 11" id="KW-0227">DNA damage</keyword>
<evidence type="ECO:0000256" key="8">
    <source>
        <dbReference type="ARBA" id="ARBA00023204"/>
    </source>
</evidence>
<keyword evidence="7 11" id="KW-0239">DNA-directed DNA polymerase</keyword>
<dbReference type="SMART" id="SM00483">
    <property type="entry name" value="POLXc"/>
    <property type="match status" value="1"/>
</dbReference>
<dbReference type="GO" id="GO:0003887">
    <property type="term" value="F:DNA-directed DNA polymerase activity"/>
    <property type="evidence" value="ECO:0007669"/>
    <property type="project" value="UniProtKB-UniRule"/>
</dbReference>
<dbReference type="SUPFAM" id="SSF81301">
    <property type="entry name" value="Nucleotidyltransferase"/>
    <property type="match status" value="1"/>
</dbReference>
<dbReference type="PANTHER" id="PTHR11276">
    <property type="entry name" value="DNA POLYMERASE TYPE-X FAMILY MEMBER"/>
    <property type="match status" value="1"/>
</dbReference>
<evidence type="ECO:0000256" key="4">
    <source>
        <dbReference type="ARBA" id="ARBA00022695"/>
    </source>
</evidence>
<keyword evidence="5" id="KW-0479">Metal-binding</keyword>
<dbReference type="Pfam" id="PF14716">
    <property type="entry name" value="HHH_8"/>
    <property type="match status" value="1"/>
</dbReference>
<dbReference type="EC" id="2.7.7.7" evidence="11"/>
<sequence length="643" mass="73095">MMADPTGLPSIYVLPTRLSDAQREIIISNLKSKQFKVTNSPKDAGIFVGDLLGPKRAALELRWLDLETTDATTIKTPAKGTRILKVVKMEWYTKAITEGAEVKIEDFTIYNGIYPTKSPFNNPTPDPLTSRKRSLSPPTLAEQQAEERSRIESIMRRAVAATQQAVPGTRHLRHKGHSEEHTSHRPFKRPKLVSQQSTDSQEESERIASDLPPLPQWVVEKQKYSCTRSTPANSPNKDFIEALFKIRLNRLIISDEIGVRAYSTAIASIAAFPYKITHISQVHALPGCEEKIAALWYEFTHSDPPGRLGTLEEITNSGYYQTLEQFYKIWGVGAYSARNFYRQGFKDLDDLVEHYWAKLTRVQQIGVKFYDEFEIKIPREEVISIRDSVQRYAQQLLPGAEAAVVGGFRRGKELSNDVDLLITHPRVSKSRDVEELLVPLVDLLEKEGLITHVLTIHEPSRFVATTEGEVWPKRSHHNFDGIPKVLCVWQEPDLEEDEEGDSQMGGSGGNRIVKKRKNPNPHRRVDILFPPPRCAGSTLTSWSGATTFERDLRRYVREERYWKFSSEGITDRASGLRVPIGKETGEFIGLTEDEEANDVGVDDDVDSRERREDGEWIGWDVEERKLFKALGLEWREPTERCTG</sequence>
<keyword evidence="4 11" id="KW-0548">Nucleotidyltransferase</keyword>
<evidence type="ECO:0000256" key="7">
    <source>
        <dbReference type="ARBA" id="ARBA00022932"/>
    </source>
</evidence>
<keyword evidence="15" id="KW-1185">Reference proteome</keyword>
<dbReference type="Gene3D" id="3.30.460.10">
    <property type="entry name" value="Beta Polymerase, domain 2"/>
    <property type="match status" value="1"/>
</dbReference>
<dbReference type="PROSITE" id="PS00522">
    <property type="entry name" value="DNA_POLYMERASE_X"/>
    <property type="match status" value="1"/>
</dbReference>
<dbReference type="SUPFAM" id="SSF47802">
    <property type="entry name" value="DNA polymerase beta, N-terminal domain-like"/>
    <property type="match status" value="1"/>
</dbReference>
<feature type="compositionally biased region" description="Basic residues" evidence="12">
    <location>
        <begin position="512"/>
        <end position="522"/>
    </location>
</feature>
<dbReference type="Pfam" id="PF14792">
    <property type="entry name" value="DNA_pol_B_palm"/>
    <property type="match status" value="1"/>
</dbReference>
<dbReference type="InterPro" id="IPR022312">
    <property type="entry name" value="DNA_pol_X"/>
</dbReference>
<feature type="domain" description="DNA-directed DNA polymerase X" evidence="13">
    <location>
        <begin position="233"/>
        <end position="641"/>
    </location>
</feature>
<dbReference type="InterPro" id="IPR018944">
    <property type="entry name" value="DNA_pol_lambd_fingers_domain"/>
</dbReference>
<dbReference type="PANTHER" id="PTHR11276:SF29">
    <property type="entry name" value="DNA POLYMERASE TYPE-X FAMILY PROTEIN POL4"/>
    <property type="match status" value="1"/>
</dbReference>
<dbReference type="Gene3D" id="1.10.150.110">
    <property type="entry name" value="DNA polymerase beta, N-terminal domain-like"/>
    <property type="match status" value="1"/>
</dbReference>
<dbReference type="InterPro" id="IPR010996">
    <property type="entry name" value="HHH_MUS81"/>
</dbReference>
<dbReference type="PRINTS" id="PR00870">
    <property type="entry name" value="DNAPOLXBETA"/>
</dbReference>